<dbReference type="SMART" id="SM00387">
    <property type="entry name" value="HATPase_c"/>
    <property type="match status" value="1"/>
</dbReference>
<dbReference type="InterPro" id="IPR001789">
    <property type="entry name" value="Sig_transdc_resp-reg_receiver"/>
</dbReference>
<evidence type="ECO:0000256" key="8">
    <source>
        <dbReference type="PROSITE-ProRule" id="PRU00169"/>
    </source>
</evidence>
<dbReference type="Pfam" id="PF02518">
    <property type="entry name" value="HATPase_c"/>
    <property type="match status" value="1"/>
</dbReference>
<comment type="catalytic activity">
    <reaction evidence="1">
        <text>ATP + protein L-histidine = ADP + protein N-phospho-L-histidine.</text>
        <dbReference type="EC" id="2.7.13.3"/>
    </reaction>
</comment>
<dbReference type="SMART" id="SM00388">
    <property type="entry name" value="HisKA"/>
    <property type="match status" value="1"/>
</dbReference>
<dbReference type="Gene3D" id="3.30.450.20">
    <property type="entry name" value="PAS domain"/>
    <property type="match status" value="1"/>
</dbReference>
<dbReference type="PROSITE" id="PS50110">
    <property type="entry name" value="RESPONSE_REGULATORY"/>
    <property type="match status" value="1"/>
</dbReference>
<dbReference type="Pfam" id="PF00072">
    <property type="entry name" value="Response_reg"/>
    <property type="match status" value="1"/>
</dbReference>
<dbReference type="InterPro" id="IPR004358">
    <property type="entry name" value="Sig_transdc_His_kin-like_C"/>
</dbReference>
<name>A0ABR9V5U6_9CHRO</name>
<dbReference type="InterPro" id="IPR036890">
    <property type="entry name" value="HATPase_C_sf"/>
</dbReference>
<dbReference type="InterPro" id="IPR003018">
    <property type="entry name" value="GAF"/>
</dbReference>
<dbReference type="InterPro" id="IPR000014">
    <property type="entry name" value="PAS"/>
</dbReference>
<keyword evidence="6" id="KW-0418">Kinase</keyword>
<dbReference type="InterPro" id="IPR003661">
    <property type="entry name" value="HisK_dim/P_dom"/>
</dbReference>
<evidence type="ECO:0000259" key="9">
    <source>
        <dbReference type="PROSITE" id="PS50046"/>
    </source>
</evidence>
<feature type="domain" description="Response regulatory" evidence="11">
    <location>
        <begin position="600"/>
        <end position="715"/>
    </location>
</feature>
<accession>A0ABR9V5U6</accession>
<evidence type="ECO:0000256" key="3">
    <source>
        <dbReference type="ARBA" id="ARBA00012438"/>
    </source>
</evidence>
<dbReference type="Gene3D" id="3.30.565.10">
    <property type="entry name" value="Histidine kinase-like ATPase, C-terminal domain"/>
    <property type="match status" value="1"/>
</dbReference>
<dbReference type="CDD" id="cd00130">
    <property type="entry name" value="PAS"/>
    <property type="match status" value="1"/>
</dbReference>
<dbReference type="SUPFAM" id="SSF47384">
    <property type="entry name" value="Homodimeric domain of signal transducing histidine kinase"/>
    <property type="match status" value="1"/>
</dbReference>
<dbReference type="Gene3D" id="3.40.50.2300">
    <property type="match status" value="1"/>
</dbReference>
<dbReference type="CDD" id="cd16922">
    <property type="entry name" value="HATPase_EvgS-ArcB-TorS-like"/>
    <property type="match status" value="1"/>
</dbReference>
<feature type="domain" description="Phytochrome chromophore attachment site" evidence="9">
    <location>
        <begin position="170"/>
        <end position="309"/>
    </location>
</feature>
<evidence type="ECO:0000259" key="10">
    <source>
        <dbReference type="PROSITE" id="PS50109"/>
    </source>
</evidence>
<dbReference type="EMBL" id="JADEWC010000018">
    <property type="protein sequence ID" value="MBE9222871.1"/>
    <property type="molecule type" value="Genomic_DNA"/>
</dbReference>
<evidence type="ECO:0000256" key="1">
    <source>
        <dbReference type="ARBA" id="ARBA00000085"/>
    </source>
</evidence>
<dbReference type="PROSITE" id="PS50109">
    <property type="entry name" value="HIS_KIN"/>
    <property type="match status" value="1"/>
</dbReference>
<keyword evidence="13" id="KW-1185">Reference proteome</keyword>
<dbReference type="SUPFAM" id="SSF55781">
    <property type="entry name" value="GAF domain-like"/>
    <property type="match status" value="1"/>
</dbReference>
<proteinExistence type="inferred from homology"/>
<dbReference type="Gene3D" id="1.10.287.130">
    <property type="match status" value="1"/>
</dbReference>
<feature type="domain" description="Histidine kinase" evidence="10">
    <location>
        <begin position="350"/>
        <end position="576"/>
    </location>
</feature>
<comment type="caution">
    <text evidence="12">The sequence shown here is derived from an EMBL/GenBank/DDBJ whole genome shotgun (WGS) entry which is preliminary data.</text>
</comment>
<keyword evidence="5" id="KW-0808">Transferase</keyword>
<evidence type="ECO:0000256" key="7">
    <source>
        <dbReference type="ARBA" id="ARBA00023012"/>
    </source>
</evidence>
<feature type="modified residue" description="4-aspartylphosphate" evidence="8">
    <location>
        <position position="649"/>
    </location>
</feature>
<gene>
    <name evidence="12" type="ORF">IQ215_09200</name>
</gene>
<evidence type="ECO:0000256" key="4">
    <source>
        <dbReference type="ARBA" id="ARBA00022553"/>
    </source>
</evidence>
<dbReference type="Pfam" id="PF00512">
    <property type="entry name" value="HisKA"/>
    <property type="match status" value="1"/>
</dbReference>
<keyword evidence="7" id="KW-0902">Two-component regulatory system</keyword>
<dbReference type="Pfam" id="PF01590">
    <property type="entry name" value="GAF"/>
    <property type="match status" value="1"/>
</dbReference>
<dbReference type="SUPFAM" id="SSF55785">
    <property type="entry name" value="PYP-like sensor domain (PAS domain)"/>
    <property type="match status" value="1"/>
</dbReference>
<dbReference type="InterPro" id="IPR035965">
    <property type="entry name" value="PAS-like_dom_sf"/>
</dbReference>
<dbReference type="SMART" id="SM00065">
    <property type="entry name" value="GAF"/>
    <property type="match status" value="1"/>
</dbReference>
<dbReference type="InterPro" id="IPR036097">
    <property type="entry name" value="HisK_dim/P_sf"/>
</dbReference>
<dbReference type="PANTHER" id="PTHR43047">
    <property type="entry name" value="TWO-COMPONENT HISTIDINE PROTEIN KINASE"/>
    <property type="match status" value="1"/>
</dbReference>
<dbReference type="SMART" id="SM00448">
    <property type="entry name" value="REC"/>
    <property type="match status" value="1"/>
</dbReference>
<evidence type="ECO:0000313" key="12">
    <source>
        <dbReference type="EMBL" id="MBE9222871.1"/>
    </source>
</evidence>
<dbReference type="InterPro" id="IPR005467">
    <property type="entry name" value="His_kinase_dom"/>
</dbReference>
<dbReference type="PANTHER" id="PTHR43047:SF72">
    <property type="entry name" value="OSMOSENSING HISTIDINE PROTEIN KINASE SLN1"/>
    <property type="match status" value="1"/>
</dbReference>
<keyword evidence="4 8" id="KW-0597">Phosphoprotein</keyword>
<dbReference type="Proteomes" id="UP000654604">
    <property type="component" value="Unassembled WGS sequence"/>
</dbReference>
<comment type="similarity">
    <text evidence="2">In the N-terminal section; belongs to the phytochrome family.</text>
</comment>
<dbReference type="InterPro" id="IPR003594">
    <property type="entry name" value="HATPase_dom"/>
</dbReference>
<evidence type="ECO:0000256" key="2">
    <source>
        <dbReference type="ARBA" id="ARBA00006402"/>
    </source>
</evidence>
<dbReference type="Gene3D" id="3.30.450.40">
    <property type="match status" value="1"/>
</dbReference>
<dbReference type="PROSITE" id="PS50046">
    <property type="entry name" value="PHYTOCHROME_2"/>
    <property type="match status" value="1"/>
</dbReference>
<dbReference type="SUPFAM" id="SSF52172">
    <property type="entry name" value="CheY-like"/>
    <property type="match status" value="1"/>
</dbReference>
<evidence type="ECO:0000256" key="6">
    <source>
        <dbReference type="ARBA" id="ARBA00022777"/>
    </source>
</evidence>
<sequence length="824" mass="94135">MNKEKKTIENLKKTSFNKIINNQVLREITALTPDVIFQFFMDKKDNYYFSFVSDASQHILGLSPEEITDDGQKLFNLIEKGQRNDLWQIIYLSRQYLRDLNYSFSIVTPKGKQKYLKIHCIPSTIDDCVVWNGVISDITIDKQREIALRENALFQKAVNSIMKKMRDSLDFEVICNTTCDEVRNILKCDRVSVYGFQEDWGGEFIAESKKVGLISLVEQNNLRRWDDSYLQENHGGRYRQGEVTTINDISQANFSHCHRRLYQEFDAQAMCIVPIFTRDKLWGLLGAYHCQSFFWVSRQVNLLKQIAVQLGIAIEQAELFLEVQKKSAQLKVAKEEAEIANLTKSEFLANISHEIRTPMNAILGFSDLLKDFIPDNLARSYLDSISSSGHTLLALINDILDLSKIEAGKMRVDYEALNVRDLLQEIITIFQYQSQKKGIDLILDIREDFPVGVIFEPIRLRQILFNLIGNAIKFTEHGFVRVKAGCYNGEGFEVGIKNCGFFIAIEDSGIGIPEEDMERVFESFTQQNGQNNRKYGGTGLGLTITKKLVNMLDGTIEVSSAVGVGSVFTVTFPLVGCALVFPSPMASLLDDNLEQFEPLTILVADDVPSNLQLMKGFFHGTLHHLVFAEDGQEAIANTLRYKPQLILLDLKMPVLDGKEVVKFLKHNSSTKDIPIVIVTASPQAENIEAIKPLIFELLPKPVRRSDIVTILKKLFAQNTSLKTAYFLPPSQEKNHPLPPPQRKEMINILQDKYLPLWEKAHKTKITAYIRELAQNLTQEAKKYDYQPLWEYSHHLQEQINSFDLDLLEQTLDDFPHLIESIQKN</sequence>
<evidence type="ECO:0000313" key="13">
    <source>
        <dbReference type="Proteomes" id="UP000654604"/>
    </source>
</evidence>
<dbReference type="CDD" id="cd00082">
    <property type="entry name" value="HisKA"/>
    <property type="match status" value="1"/>
</dbReference>
<dbReference type="InterPro" id="IPR011006">
    <property type="entry name" value="CheY-like_superfamily"/>
</dbReference>
<organism evidence="12 13">
    <name type="scientific">Cyanobacterium stanieri LEGE 03274</name>
    <dbReference type="NCBI Taxonomy" id="1828756"/>
    <lineage>
        <taxon>Bacteria</taxon>
        <taxon>Bacillati</taxon>
        <taxon>Cyanobacteriota</taxon>
        <taxon>Cyanophyceae</taxon>
        <taxon>Oscillatoriophycideae</taxon>
        <taxon>Chroococcales</taxon>
        <taxon>Geminocystaceae</taxon>
        <taxon>Cyanobacterium</taxon>
    </lineage>
</organism>
<reference evidence="12 13" key="1">
    <citation type="submission" date="2020-10" db="EMBL/GenBank/DDBJ databases">
        <authorList>
            <person name="Castelo-Branco R."/>
            <person name="Eusebio N."/>
            <person name="Adriana R."/>
            <person name="Vieira A."/>
            <person name="Brugerolle De Fraissinette N."/>
            <person name="Rezende De Castro R."/>
            <person name="Schneider M.P."/>
            <person name="Vasconcelos V."/>
            <person name="Leao P.N."/>
        </authorList>
    </citation>
    <scope>NUCLEOTIDE SEQUENCE [LARGE SCALE GENOMIC DNA]</scope>
    <source>
        <strain evidence="12 13">LEGE 03274</strain>
    </source>
</reference>
<evidence type="ECO:0000256" key="5">
    <source>
        <dbReference type="ARBA" id="ARBA00022679"/>
    </source>
</evidence>
<dbReference type="InterPro" id="IPR016132">
    <property type="entry name" value="Phyto_chromo_attachment"/>
</dbReference>
<evidence type="ECO:0000259" key="11">
    <source>
        <dbReference type="PROSITE" id="PS50110"/>
    </source>
</evidence>
<dbReference type="SUPFAM" id="SSF55874">
    <property type="entry name" value="ATPase domain of HSP90 chaperone/DNA topoisomerase II/histidine kinase"/>
    <property type="match status" value="1"/>
</dbReference>
<dbReference type="PRINTS" id="PR00344">
    <property type="entry name" value="BCTRLSENSOR"/>
</dbReference>
<protein>
    <recommendedName>
        <fullName evidence="3">histidine kinase</fullName>
        <ecNumber evidence="3">2.7.13.3</ecNumber>
    </recommendedName>
</protein>
<dbReference type="EC" id="2.7.13.3" evidence="3"/>
<dbReference type="InterPro" id="IPR029016">
    <property type="entry name" value="GAF-like_dom_sf"/>
</dbReference>
<dbReference type="RefSeq" id="WP_193801020.1">
    <property type="nucleotide sequence ID" value="NZ_JADEWC010000018.1"/>
</dbReference>